<evidence type="ECO:0000313" key="1">
    <source>
        <dbReference type="EMBL" id="EFB90712.1"/>
    </source>
</evidence>
<dbReference type="EMBL" id="ADFP01000069">
    <property type="protein sequence ID" value="EFB90712.1"/>
    <property type="molecule type" value="Genomic_DNA"/>
</dbReference>
<name>A0ABP2HU00_9BACT</name>
<gene>
    <name evidence="1" type="ORF">HMPREF7215_0580</name>
</gene>
<proteinExistence type="predicted"/>
<dbReference type="Proteomes" id="UP000006462">
    <property type="component" value="Unassembled WGS sequence"/>
</dbReference>
<organism evidence="1 2">
    <name type="scientific">Pyramidobacter piscolens W5455</name>
    <dbReference type="NCBI Taxonomy" id="352165"/>
    <lineage>
        <taxon>Bacteria</taxon>
        <taxon>Thermotogati</taxon>
        <taxon>Synergistota</taxon>
        <taxon>Synergistia</taxon>
        <taxon>Synergistales</taxon>
        <taxon>Dethiosulfovibrionaceae</taxon>
        <taxon>Pyramidobacter</taxon>
    </lineage>
</organism>
<keyword evidence="2" id="KW-1185">Reference proteome</keyword>
<accession>A0ABP2HU00</accession>
<evidence type="ECO:0000313" key="2">
    <source>
        <dbReference type="Proteomes" id="UP000006462"/>
    </source>
</evidence>
<comment type="caution">
    <text evidence="1">The sequence shown here is derived from an EMBL/GenBank/DDBJ whole genome shotgun (WGS) entry which is preliminary data.</text>
</comment>
<sequence length="48" mass="5580">MLLNHFTLPFKVHASKKNVMKNPDQFGSARRIFQARGKYTTILLKCQT</sequence>
<reference evidence="1 2" key="1">
    <citation type="submission" date="2009-12" db="EMBL/GenBank/DDBJ databases">
        <authorList>
            <person name="Shrivastava S."/>
            <person name="Madupu R."/>
            <person name="Durkin A.S."/>
            <person name="Torralba M."/>
            <person name="Methe B."/>
            <person name="Sutton G.G."/>
            <person name="Strausberg R.L."/>
            <person name="Nelson K.E."/>
        </authorList>
    </citation>
    <scope>NUCLEOTIDE SEQUENCE [LARGE SCALE GENOMIC DNA]</scope>
    <source>
        <strain evidence="1 2">W5455</strain>
    </source>
</reference>
<protein>
    <submittedName>
        <fullName evidence="1">Uncharacterized protein</fullName>
    </submittedName>
</protein>